<dbReference type="GO" id="GO:0046983">
    <property type="term" value="F:protein dimerization activity"/>
    <property type="evidence" value="ECO:0007669"/>
    <property type="project" value="InterPro"/>
</dbReference>
<dbReference type="SUPFAM" id="SSF140500">
    <property type="entry name" value="BAS1536-like"/>
    <property type="match status" value="1"/>
</dbReference>
<proteinExistence type="predicted"/>
<name>A0A1T4P6L6_9FIRM</name>
<evidence type="ECO:0000313" key="1">
    <source>
        <dbReference type="EMBL" id="SJZ87099.1"/>
    </source>
</evidence>
<dbReference type="AlphaFoldDB" id="A0A1T4P6L6"/>
<dbReference type="InterPro" id="IPR018540">
    <property type="entry name" value="Spo0E-like"/>
</dbReference>
<keyword evidence="2" id="KW-1185">Reference proteome</keyword>
<dbReference type="InterPro" id="IPR036638">
    <property type="entry name" value="HLH_DNA-bd_sf"/>
</dbReference>
<dbReference type="RefSeq" id="WP_087679303.1">
    <property type="nucleotide sequence ID" value="NZ_FUWV01000015.1"/>
</dbReference>
<dbReference type="Gene3D" id="4.10.280.10">
    <property type="entry name" value="Helix-loop-helix DNA-binding domain"/>
    <property type="match status" value="1"/>
</dbReference>
<reference evidence="1 2" key="1">
    <citation type="submission" date="2017-02" db="EMBL/GenBank/DDBJ databases">
        <authorList>
            <person name="Peterson S.W."/>
        </authorList>
    </citation>
    <scope>NUCLEOTIDE SEQUENCE [LARGE SCALE GENOMIC DNA]</scope>
    <source>
        <strain evidence="1 2">DSM 15102</strain>
    </source>
</reference>
<accession>A0A1T4P6L6</accession>
<dbReference type="Pfam" id="PF09388">
    <property type="entry name" value="SpoOE-like"/>
    <property type="match status" value="1"/>
</dbReference>
<gene>
    <name evidence="1" type="ORF">SAMN02745973_01945</name>
</gene>
<dbReference type="EMBL" id="FUWV01000015">
    <property type="protein sequence ID" value="SJZ87099.1"/>
    <property type="molecule type" value="Genomic_DNA"/>
</dbReference>
<sequence length="56" mass="6704">MNYLEKIKKNKELLYDLLENDSSNSNEIYDQSCVLDKLILQYMRSEAEYNIHKKSS</sequence>
<dbReference type="InterPro" id="IPR037208">
    <property type="entry name" value="Spo0E-like_sf"/>
</dbReference>
<organism evidence="1 2">
    <name type="scientific">Garciella nitratireducens DSM 15102</name>
    <dbReference type="NCBI Taxonomy" id="1121911"/>
    <lineage>
        <taxon>Bacteria</taxon>
        <taxon>Bacillati</taxon>
        <taxon>Bacillota</taxon>
        <taxon>Clostridia</taxon>
        <taxon>Eubacteriales</taxon>
        <taxon>Eubacteriaceae</taxon>
        <taxon>Garciella</taxon>
    </lineage>
</organism>
<protein>
    <submittedName>
        <fullName evidence="1">Spo0E like sporulation regulatory protein</fullName>
    </submittedName>
</protein>
<dbReference type="Proteomes" id="UP000196365">
    <property type="component" value="Unassembled WGS sequence"/>
</dbReference>
<evidence type="ECO:0000313" key="2">
    <source>
        <dbReference type="Proteomes" id="UP000196365"/>
    </source>
</evidence>
<dbReference type="GO" id="GO:0043937">
    <property type="term" value="P:regulation of sporulation"/>
    <property type="evidence" value="ECO:0007669"/>
    <property type="project" value="InterPro"/>
</dbReference>